<evidence type="ECO:0000313" key="7">
    <source>
        <dbReference type="EMBL" id="ORY67944.1"/>
    </source>
</evidence>
<keyword evidence="5 6" id="KW-0472">Membrane</keyword>
<comment type="subcellular location">
    <subcellularLocation>
        <location evidence="1 6">Membrane</location>
        <topology evidence="1 6">Multi-pass membrane protein</topology>
    </subcellularLocation>
</comment>
<accession>A0A1Y2E9F8</accession>
<evidence type="ECO:0000313" key="8">
    <source>
        <dbReference type="Proteomes" id="UP000193467"/>
    </source>
</evidence>
<reference evidence="7 8" key="1">
    <citation type="submission" date="2016-07" db="EMBL/GenBank/DDBJ databases">
        <title>Pervasive Adenine N6-methylation of Active Genes in Fungi.</title>
        <authorList>
            <consortium name="DOE Joint Genome Institute"/>
            <person name="Mondo S.J."/>
            <person name="Dannebaum R.O."/>
            <person name="Kuo R.C."/>
            <person name="Labutti K."/>
            <person name="Haridas S."/>
            <person name="Kuo A."/>
            <person name="Salamov A."/>
            <person name="Ahrendt S.R."/>
            <person name="Lipzen A."/>
            <person name="Sullivan W."/>
            <person name="Andreopoulos W.B."/>
            <person name="Clum A."/>
            <person name="Lindquist E."/>
            <person name="Daum C."/>
            <person name="Ramamoorthy G.K."/>
            <person name="Gryganskyi A."/>
            <person name="Culley D."/>
            <person name="Magnuson J.K."/>
            <person name="James T.Y."/>
            <person name="O'Malley M.A."/>
            <person name="Stajich J.E."/>
            <person name="Spatafora J.W."/>
            <person name="Visel A."/>
            <person name="Grigoriev I.V."/>
        </authorList>
    </citation>
    <scope>NUCLEOTIDE SEQUENCE [LARGE SCALE GENOMIC DNA]</scope>
    <source>
        <strain evidence="7 8">62-1032</strain>
    </source>
</reference>
<evidence type="ECO:0000256" key="5">
    <source>
        <dbReference type="ARBA" id="ARBA00023136"/>
    </source>
</evidence>
<keyword evidence="4 6" id="KW-1133">Transmembrane helix</keyword>
<feature type="transmembrane region" description="Helical" evidence="6">
    <location>
        <begin position="26"/>
        <end position="45"/>
    </location>
</feature>
<dbReference type="InterPro" id="IPR007915">
    <property type="entry name" value="TMEM258/Ost5"/>
</dbReference>
<keyword evidence="8" id="KW-1185">Reference proteome</keyword>
<dbReference type="AlphaFoldDB" id="A0A1Y2E9F8"/>
<name>A0A1Y2E9F8_9BASI</name>
<sequence>MSTYAELLAEHNSLPAFAPFLPSSSLQPLAITFLSLAFVLSFYFSTLRAKGLPTQELAVGSLASVLGGFGLVFAFCAVGVNV</sequence>
<dbReference type="GO" id="GO:0006487">
    <property type="term" value="P:protein N-linked glycosylation"/>
    <property type="evidence" value="ECO:0007669"/>
    <property type="project" value="UniProtKB-UniRule"/>
</dbReference>
<dbReference type="STRING" id="106004.A0A1Y2E9F8"/>
<comment type="similarity">
    <text evidence="2 6">Belongs to the OST5 family.</text>
</comment>
<comment type="function">
    <text evidence="6">Subunit of the oligosaccharyl transferase (OST) complex that catalyzes the initial transfer of a defined glycan (Glc(3)Man(9)GlcNAc(2) in eukaryotes) from the lipid carrier dolichol-pyrophosphate to an asparagine residue within an Asn-X-Ser/Thr consensus motif in nascent polypeptide chains, the first step in protein N-glycosylation. N-glycosylation occurs cotranslationally and the complex associates with the Sec61 complex at the channel-forming translocon complex that mediates protein translocation across the endoplasmic reticulum (ER). All subunits are required for a maximal enzyme activity.</text>
</comment>
<keyword evidence="3 6" id="KW-0812">Transmembrane</keyword>
<protein>
    <recommendedName>
        <fullName evidence="6">Dolichyl-diphosphooligosaccharide-protein glycosyltransferase subunit OST5</fullName>
    </recommendedName>
</protein>
<dbReference type="Proteomes" id="UP000193467">
    <property type="component" value="Unassembled WGS sequence"/>
</dbReference>
<dbReference type="InParanoid" id="A0A1Y2E9F8"/>
<dbReference type="OrthoDB" id="2503643at2759"/>
<comment type="caution">
    <text evidence="7">The sequence shown here is derived from an EMBL/GenBank/DDBJ whole genome shotgun (WGS) entry which is preliminary data.</text>
</comment>
<evidence type="ECO:0000256" key="2">
    <source>
        <dbReference type="ARBA" id="ARBA00009825"/>
    </source>
</evidence>
<evidence type="ECO:0000256" key="6">
    <source>
        <dbReference type="RuleBase" id="RU367008"/>
    </source>
</evidence>
<organism evidence="7 8">
    <name type="scientific">Leucosporidium creatinivorum</name>
    <dbReference type="NCBI Taxonomy" id="106004"/>
    <lineage>
        <taxon>Eukaryota</taxon>
        <taxon>Fungi</taxon>
        <taxon>Dikarya</taxon>
        <taxon>Basidiomycota</taxon>
        <taxon>Pucciniomycotina</taxon>
        <taxon>Microbotryomycetes</taxon>
        <taxon>Leucosporidiales</taxon>
        <taxon>Leucosporidium</taxon>
    </lineage>
</organism>
<comment type="subunit">
    <text evidence="6">Component of the oligosaccharyltransferase (OST) complex.</text>
</comment>
<dbReference type="GO" id="GO:0008250">
    <property type="term" value="C:oligosaccharyltransferase complex"/>
    <property type="evidence" value="ECO:0007669"/>
    <property type="project" value="UniProtKB-UniRule"/>
</dbReference>
<dbReference type="Pfam" id="PF05251">
    <property type="entry name" value="Ost5"/>
    <property type="match status" value="1"/>
</dbReference>
<dbReference type="EMBL" id="MCGR01000060">
    <property type="protein sequence ID" value="ORY67944.1"/>
    <property type="molecule type" value="Genomic_DNA"/>
</dbReference>
<evidence type="ECO:0000256" key="4">
    <source>
        <dbReference type="ARBA" id="ARBA00022989"/>
    </source>
</evidence>
<evidence type="ECO:0000256" key="1">
    <source>
        <dbReference type="ARBA" id="ARBA00004141"/>
    </source>
</evidence>
<feature type="transmembrane region" description="Helical" evidence="6">
    <location>
        <begin position="57"/>
        <end position="80"/>
    </location>
</feature>
<evidence type="ECO:0000256" key="3">
    <source>
        <dbReference type="ARBA" id="ARBA00022692"/>
    </source>
</evidence>
<proteinExistence type="inferred from homology"/>
<gene>
    <name evidence="7" type="ORF">BCR35DRAFT_308315</name>
</gene>